<sequence>MDRVDKIIALGFLFVPSLDFRPHIDHIVGKAVLILGFIRRHSASFNSPKCLSVLNCGLIRSVLEYGSIVWYPYTVGDILRLDRPQKRFLNIAGYCLNISHPPHDYQPINDILCLESLSARCQTHSN</sequence>
<comment type="caution">
    <text evidence="1">The sequence shown here is derived from an EMBL/GenBank/DDBJ whole genome shotgun (WGS) entry which is preliminary data.</text>
</comment>
<name>A0AAV0WL10_9HEMI</name>
<accession>A0AAV0WL10</accession>
<evidence type="ECO:0000313" key="1">
    <source>
        <dbReference type="EMBL" id="CAI6356760.1"/>
    </source>
</evidence>
<dbReference type="Proteomes" id="UP001160148">
    <property type="component" value="Unassembled WGS sequence"/>
</dbReference>
<gene>
    <name evidence="1" type="ORF">MEUPH1_LOCUS12461</name>
</gene>
<reference evidence="1 2" key="1">
    <citation type="submission" date="2023-01" db="EMBL/GenBank/DDBJ databases">
        <authorList>
            <person name="Whitehead M."/>
        </authorList>
    </citation>
    <scope>NUCLEOTIDE SEQUENCE [LARGE SCALE GENOMIC DNA]</scope>
</reference>
<dbReference type="AlphaFoldDB" id="A0AAV0WL10"/>
<keyword evidence="2" id="KW-1185">Reference proteome</keyword>
<proteinExistence type="predicted"/>
<dbReference type="EMBL" id="CARXXK010000002">
    <property type="protein sequence ID" value="CAI6356760.1"/>
    <property type="molecule type" value="Genomic_DNA"/>
</dbReference>
<evidence type="ECO:0000313" key="2">
    <source>
        <dbReference type="Proteomes" id="UP001160148"/>
    </source>
</evidence>
<protein>
    <submittedName>
        <fullName evidence="1">Uncharacterized protein</fullName>
    </submittedName>
</protein>
<organism evidence="1 2">
    <name type="scientific">Macrosiphum euphorbiae</name>
    <name type="common">potato aphid</name>
    <dbReference type="NCBI Taxonomy" id="13131"/>
    <lineage>
        <taxon>Eukaryota</taxon>
        <taxon>Metazoa</taxon>
        <taxon>Ecdysozoa</taxon>
        <taxon>Arthropoda</taxon>
        <taxon>Hexapoda</taxon>
        <taxon>Insecta</taxon>
        <taxon>Pterygota</taxon>
        <taxon>Neoptera</taxon>
        <taxon>Paraneoptera</taxon>
        <taxon>Hemiptera</taxon>
        <taxon>Sternorrhyncha</taxon>
        <taxon>Aphidomorpha</taxon>
        <taxon>Aphidoidea</taxon>
        <taxon>Aphididae</taxon>
        <taxon>Macrosiphini</taxon>
        <taxon>Macrosiphum</taxon>
    </lineage>
</organism>